<comment type="caution">
    <text evidence="1">The sequence shown here is derived from an EMBL/GenBank/DDBJ whole genome shotgun (WGS) entry which is preliminary data.</text>
</comment>
<dbReference type="SUPFAM" id="SSF52743">
    <property type="entry name" value="Subtilisin-like"/>
    <property type="match status" value="1"/>
</dbReference>
<dbReference type="AlphaFoldDB" id="A0A8H7K5Y4"/>
<dbReference type="Proteomes" id="UP000616885">
    <property type="component" value="Unassembled WGS sequence"/>
</dbReference>
<dbReference type="GO" id="GO:0004252">
    <property type="term" value="F:serine-type endopeptidase activity"/>
    <property type="evidence" value="ECO:0007669"/>
    <property type="project" value="InterPro"/>
</dbReference>
<evidence type="ECO:0000313" key="1">
    <source>
        <dbReference type="EMBL" id="KAF9745788.1"/>
    </source>
</evidence>
<name>A0A8H7K5Y4_BIOOC</name>
<organism evidence="1 2">
    <name type="scientific">Bionectria ochroleuca</name>
    <name type="common">Gliocladium roseum</name>
    <dbReference type="NCBI Taxonomy" id="29856"/>
    <lineage>
        <taxon>Eukaryota</taxon>
        <taxon>Fungi</taxon>
        <taxon>Dikarya</taxon>
        <taxon>Ascomycota</taxon>
        <taxon>Pezizomycotina</taxon>
        <taxon>Sordariomycetes</taxon>
        <taxon>Hypocreomycetidae</taxon>
        <taxon>Hypocreales</taxon>
        <taxon>Bionectriaceae</taxon>
        <taxon>Clonostachys</taxon>
    </lineage>
</organism>
<dbReference type="EMBL" id="JADCTT010000012">
    <property type="protein sequence ID" value="KAF9745788.1"/>
    <property type="molecule type" value="Genomic_DNA"/>
</dbReference>
<accession>A0A8H7K5Y4</accession>
<dbReference type="GO" id="GO:0006508">
    <property type="term" value="P:proteolysis"/>
    <property type="evidence" value="ECO:0007669"/>
    <property type="project" value="InterPro"/>
</dbReference>
<gene>
    <name evidence="1" type="ORF">IM811_004089</name>
</gene>
<dbReference type="Gene3D" id="3.40.50.200">
    <property type="entry name" value="Peptidase S8/S53 domain"/>
    <property type="match status" value="1"/>
</dbReference>
<protein>
    <submittedName>
        <fullName evidence="1">Uncharacterized protein</fullName>
    </submittedName>
</protein>
<sequence>MHGTNVAELTTRVAPTAETIIGKICESRDNLDGMTERLAEAIHWATNEKKADIICLSLGYRTADFQFANLSWPLKLGLDYAGSENSLLSNLSGYFLSSAILLF</sequence>
<reference evidence="1" key="1">
    <citation type="submission" date="2020-10" db="EMBL/GenBank/DDBJ databases">
        <title>High-Quality Genome Resource of Clonostachys rosea strain S41 by Oxford Nanopore Long-Read Sequencing.</title>
        <authorList>
            <person name="Wang H."/>
        </authorList>
    </citation>
    <scope>NUCLEOTIDE SEQUENCE</scope>
    <source>
        <strain evidence="1">S41</strain>
    </source>
</reference>
<dbReference type="InterPro" id="IPR036852">
    <property type="entry name" value="Peptidase_S8/S53_dom_sf"/>
</dbReference>
<proteinExistence type="predicted"/>
<evidence type="ECO:0000313" key="2">
    <source>
        <dbReference type="Proteomes" id="UP000616885"/>
    </source>
</evidence>